<dbReference type="Pfam" id="PF17941">
    <property type="entry name" value="PP_kinase_C_1"/>
    <property type="match status" value="1"/>
</dbReference>
<comment type="catalytic activity">
    <reaction evidence="6 7">
        <text>[phosphate](n) + ATP = [phosphate](n+1) + ADP</text>
        <dbReference type="Rhea" id="RHEA:19573"/>
        <dbReference type="Rhea" id="RHEA-COMP:9859"/>
        <dbReference type="Rhea" id="RHEA-COMP:14280"/>
        <dbReference type="ChEBI" id="CHEBI:16838"/>
        <dbReference type="ChEBI" id="CHEBI:30616"/>
        <dbReference type="ChEBI" id="CHEBI:456216"/>
        <dbReference type="EC" id="2.7.4.1"/>
    </reaction>
</comment>
<keyword evidence="5 6" id="KW-0067">ATP-binding</keyword>
<evidence type="ECO:0000259" key="9">
    <source>
        <dbReference type="Pfam" id="PF13089"/>
    </source>
</evidence>
<feature type="domain" description="Polyphosphate kinase middle" evidence="8">
    <location>
        <begin position="131"/>
        <end position="308"/>
    </location>
</feature>
<keyword evidence="13" id="KW-1185">Reference proteome</keyword>
<dbReference type="Proteomes" id="UP000325286">
    <property type="component" value="Chromosome"/>
</dbReference>
<dbReference type="InterPro" id="IPR003414">
    <property type="entry name" value="PP_kinase"/>
</dbReference>
<dbReference type="PIRSF" id="PIRSF015589">
    <property type="entry name" value="PP_kinase"/>
    <property type="match status" value="1"/>
</dbReference>
<feature type="binding site" evidence="6">
    <location>
        <position position="409"/>
    </location>
    <ligand>
        <name>Mg(2+)</name>
        <dbReference type="ChEBI" id="CHEBI:18420"/>
    </ligand>
</feature>
<feature type="binding site" evidence="6">
    <location>
        <position position="379"/>
    </location>
    <ligand>
        <name>Mg(2+)</name>
        <dbReference type="ChEBI" id="CHEBI:18420"/>
    </ligand>
</feature>
<accession>A0A5B9R823</accession>
<keyword evidence="6" id="KW-0479">Metal-binding</keyword>
<keyword evidence="1 6" id="KW-0597">Phosphoprotein</keyword>
<comment type="similarity">
    <text evidence="6 7">Belongs to the polyphosphate kinase 1 (PPK1) family.</text>
</comment>
<dbReference type="InterPro" id="IPR025198">
    <property type="entry name" value="PPK_N_dom"/>
</dbReference>
<evidence type="ECO:0000313" key="12">
    <source>
        <dbReference type="EMBL" id="QEG42901.1"/>
    </source>
</evidence>
<gene>
    <name evidence="6 12" type="primary">ppk</name>
    <name evidence="12" type="ORF">UC8_49430</name>
</gene>
<evidence type="ECO:0000256" key="1">
    <source>
        <dbReference type="ARBA" id="ARBA00022553"/>
    </source>
</evidence>
<evidence type="ECO:0000256" key="6">
    <source>
        <dbReference type="HAMAP-Rule" id="MF_00347"/>
    </source>
</evidence>
<comment type="cofactor">
    <cofactor evidence="6">
        <name>Mg(2+)</name>
        <dbReference type="ChEBI" id="CHEBI:18420"/>
    </cofactor>
</comment>
<evidence type="ECO:0000256" key="4">
    <source>
        <dbReference type="ARBA" id="ARBA00022777"/>
    </source>
</evidence>
<dbReference type="InterPro" id="IPR041108">
    <property type="entry name" value="PP_kinase_C_1"/>
</dbReference>
<feature type="domain" description="Polyphosphate kinase C-terminal" evidence="11">
    <location>
        <begin position="336"/>
        <end position="500"/>
    </location>
</feature>
<dbReference type="PANTHER" id="PTHR30218:SF0">
    <property type="entry name" value="POLYPHOSPHATE KINASE"/>
    <property type="match status" value="1"/>
</dbReference>
<dbReference type="NCBIfam" id="NF003917">
    <property type="entry name" value="PRK05443.1-1"/>
    <property type="match status" value="1"/>
</dbReference>
<dbReference type="HAMAP" id="MF_00347">
    <property type="entry name" value="Polyphosphate_kinase"/>
    <property type="match status" value="1"/>
</dbReference>
<feature type="binding site" evidence="6">
    <location>
        <position position="53"/>
    </location>
    <ligand>
        <name>ATP</name>
        <dbReference type="ChEBI" id="CHEBI:30616"/>
    </ligand>
</feature>
<dbReference type="NCBIfam" id="NF003918">
    <property type="entry name" value="PRK05443.1-2"/>
    <property type="match status" value="1"/>
</dbReference>
<dbReference type="KEGG" id="rul:UC8_49430"/>
<dbReference type="AlphaFoldDB" id="A0A5B9R823"/>
<evidence type="ECO:0000256" key="2">
    <source>
        <dbReference type="ARBA" id="ARBA00022679"/>
    </source>
</evidence>
<dbReference type="Pfam" id="PF13089">
    <property type="entry name" value="PP_kinase_N"/>
    <property type="match status" value="1"/>
</dbReference>
<evidence type="ECO:0000256" key="7">
    <source>
        <dbReference type="RuleBase" id="RU003800"/>
    </source>
</evidence>
<evidence type="ECO:0000259" key="10">
    <source>
        <dbReference type="Pfam" id="PF13090"/>
    </source>
</evidence>
<dbReference type="GO" id="GO:0005524">
    <property type="term" value="F:ATP binding"/>
    <property type="evidence" value="ECO:0007669"/>
    <property type="project" value="UniProtKB-KW"/>
</dbReference>
<dbReference type="SUPFAM" id="SSF56024">
    <property type="entry name" value="Phospholipase D/nuclease"/>
    <property type="match status" value="2"/>
</dbReference>
<dbReference type="Pfam" id="PF13090">
    <property type="entry name" value="PP_kinase_C"/>
    <property type="match status" value="1"/>
</dbReference>
<keyword evidence="6" id="KW-0460">Magnesium</keyword>
<dbReference type="NCBIfam" id="NF003921">
    <property type="entry name" value="PRK05443.2-2"/>
    <property type="match status" value="1"/>
</dbReference>
<evidence type="ECO:0000256" key="3">
    <source>
        <dbReference type="ARBA" id="ARBA00022741"/>
    </source>
</evidence>
<dbReference type="GO" id="GO:0009358">
    <property type="term" value="C:polyphosphate kinase complex"/>
    <property type="evidence" value="ECO:0007669"/>
    <property type="project" value="InterPro"/>
</dbReference>
<keyword evidence="4 6" id="KW-0418">Kinase</keyword>
<sequence length="712" mass="80346">MNQPMTEPPLPVDRYFNRELSWLEFNQRVLDHAADPRQPLLERAKFLAIVSSNLDEFFMVRVGGLKLQAVQNAGIREPSGMTVSEQLLAIADRCHRMQADQYRILNDDLFPALAQNGIQHIDHSAYSARHQQSARSVFEDVSATLSPHALDPSRPLPLLQGLQLHLCVRLKSEADSEQPWQFAFIPLGRAMSRLVSLPSDRGYQFTLLEDIVSYHVAELFPGRQVLECVAFRITRNADIKLREDHAPDLMLGMEEVLESRKESGCVRLELASDASEHITAFLTETLEVTLDDLFLVDGPIDLGSLFQLTALEGFDELKDRPWRGQGSPDIDPAEPMFETIAKGDLVLVHPYERFDPVVRLIEEAAVDPDVLAIKQVLYRTSRNSPIVAALKRAAERGKYVTAIVELKARFDEQRNMEWAREMEHAGVQVIYGIKGLKTHAKICIIVRSEPHGIVRYVHYGTGNYNEATSRLYSDVSLLTCDEELGADATTFFNAVTGASHPLKYHKIAAAPTTLRSRIKDLIDAEIARKRDGQKAEISVKVNSLVDPQLIDALYRASQAGVRVRLNVRGICCLRPGVDGLSENIVVTSIVDRFLEHARILHFHHGGDDQVLISSADWMPRNLDRRIELLVPIESPQWRKRLIRVLQTYFKDNRSAWNLTSSGRWKRIQPPPEGEAVQAQRLLYEAAVGAVQQADQHRRTAFETHDPPALKDH</sequence>
<dbReference type="GO" id="GO:0046872">
    <property type="term" value="F:metal ion binding"/>
    <property type="evidence" value="ECO:0007669"/>
    <property type="project" value="UniProtKB-KW"/>
</dbReference>
<dbReference type="SUPFAM" id="SSF140356">
    <property type="entry name" value="PPK N-terminal domain-like"/>
    <property type="match status" value="1"/>
</dbReference>
<feature type="binding site" evidence="6">
    <location>
        <position position="596"/>
    </location>
    <ligand>
        <name>ATP</name>
        <dbReference type="ChEBI" id="CHEBI:30616"/>
    </ligand>
</feature>
<dbReference type="InterPro" id="IPR036832">
    <property type="entry name" value="PPK_N_dom_sf"/>
</dbReference>
<evidence type="ECO:0000313" key="13">
    <source>
        <dbReference type="Proteomes" id="UP000325286"/>
    </source>
</evidence>
<organism evidence="12 13">
    <name type="scientific">Roseimaritima ulvae</name>
    <dbReference type="NCBI Taxonomy" id="980254"/>
    <lineage>
        <taxon>Bacteria</taxon>
        <taxon>Pseudomonadati</taxon>
        <taxon>Planctomycetota</taxon>
        <taxon>Planctomycetia</taxon>
        <taxon>Pirellulales</taxon>
        <taxon>Pirellulaceae</taxon>
        <taxon>Roseimaritima</taxon>
    </lineage>
</organism>
<dbReference type="PANTHER" id="PTHR30218">
    <property type="entry name" value="POLYPHOSPHATE KINASE"/>
    <property type="match status" value="1"/>
</dbReference>
<dbReference type="SUPFAM" id="SSF143724">
    <property type="entry name" value="PHP14-like"/>
    <property type="match status" value="1"/>
</dbReference>
<dbReference type="EC" id="2.7.4.1" evidence="6 7"/>
<dbReference type="GO" id="GO:0008976">
    <property type="term" value="F:polyphosphate kinase activity"/>
    <property type="evidence" value="ECO:0007669"/>
    <property type="project" value="UniProtKB-UniRule"/>
</dbReference>
<reference evidence="12 13" key="1">
    <citation type="submission" date="2019-08" db="EMBL/GenBank/DDBJ databases">
        <title>Deep-cultivation of Planctomycetes and their phenomic and genomic characterization uncovers novel biology.</title>
        <authorList>
            <person name="Wiegand S."/>
            <person name="Jogler M."/>
            <person name="Boedeker C."/>
            <person name="Pinto D."/>
            <person name="Vollmers J."/>
            <person name="Rivas-Marin E."/>
            <person name="Kohn T."/>
            <person name="Peeters S.H."/>
            <person name="Heuer A."/>
            <person name="Rast P."/>
            <person name="Oberbeckmann S."/>
            <person name="Bunk B."/>
            <person name="Jeske O."/>
            <person name="Meyerdierks A."/>
            <person name="Storesund J.E."/>
            <person name="Kallscheuer N."/>
            <person name="Luecker S."/>
            <person name="Lage O.M."/>
            <person name="Pohl T."/>
            <person name="Merkel B.J."/>
            <person name="Hornburger P."/>
            <person name="Mueller R.-W."/>
            <person name="Bruemmer F."/>
            <person name="Labrenz M."/>
            <person name="Spormann A.M."/>
            <person name="Op den Camp H."/>
            <person name="Overmann J."/>
            <person name="Amann R."/>
            <person name="Jetten M.S.M."/>
            <person name="Mascher T."/>
            <person name="Medema M.H."/>
            <person name="Devos D.P."/>
            <person name="Kaster A.-K."/>
            <person name="Ovreas L."/>
            <person name="Rohde M."/>
            <person name="Galperin M.Y."/>
            <person name="Jogler C."/>
        </authorList>
    </citation>
    <scope>NUCLEOTIDE SEQUENCE [LARGE SCALE GENOMIC DNA]</scope>
    <source>
        <strain evidence="12 13">UC8</strain>
    </source>
</reference>
<name>A0A5B9R823_9BACT</name>
<dbReference type="Gene3D" id="3.30.1840.10">
    <property type="entry name" value="Polyphosphate kinase middle domain"/>
    <property type="match status" value="1"/>
</dbReference>
<evidence type="ECO:0000259" key="8">
    <source>
        <dbReference type="Pfam" id="PF02503"/>
    </source>
</evidence>
<dbReference type="EMBL" id="CP042914">
    <property type="protein sequence ID" value="QEG42901.1"/>
    <property type="molecule type" value="Genomic_DNA"/>
</dbReference>
<dbReference type="InterPro" id="IPR024953">
    <property type="entry name" value="PP_kinase_middle"/>
</dbReference>
<protein>
    <recommendedName>
        <fullName evidence="6 7">Polyphosphate kinase</fullName>
        <ecNumber evidence="6 7">2.7.4.1</ecNumber>
    </recommendedName>
    <alternativeName>
        <fullName evidence="6">ATP-polyphosphate phosphotransferase</fullName>
    </alternativeName>
    <alternativeName>
        <fullName evidence="6">Polyphosphoric acid kinase</fullName>
    </alternativeName>
</protein>
<dbReference type="OrthoDB" id="9761456at2"/>
<feature type="binding site" evidence="6">
    <location>
        <position position="472"/>
    </location>
    <ligand>
        <name>ATP</name>
        <dbReference type="ChEBI" id="CHEBI:30616"/>
    </ligand>
</feature>
<dbReference type="Gene3D" id="3.30.870.10">
    <property type="entry name" value="Endonuclease Chain A"/>
    <property type="match status" value="2"/>
</dbReference>
<evidence type="ECO:0000256" key="5">
    <source>
        <dbReference type="ARBA" id="ARBA00022840"/>
    </source>
</evidence>
<comment type="function">
    <text evidence="6 7">Catalyzes the reversible transfer of the terminal phosphate of ATP to form a long-chain polyphosphate (polyP).</text>
</comment>
<feature type="domain" description="Polyphosphate kinase N-terminal" evidence="9">
    <location>
        <begin position="15"/>
        <end position="119"/>
    </location>
</feature>
<proteinExistence type="inferred from homology"/>
<keyword evidence="2 6" id="KW-0808">Transferase</keyword>
<dbReference type="NCBIfam" id="TIGR03705">
    <property type="entry name" value="poly_P_kin"/>
    <property type="match status" value="1"/>
</dbReference>
<keyword evidence="3 6" id="KW-0547">Nucleotide-binding</keyword>
<dbReference type="InterPro" id="IPR036830">
    <property type="entry name" value="PP_kinase_middle_dom_sf"/>
</dbReference>
<dbReference type="Gene3D" id="1.20.58.310">
    <property type="entry name" value="Polyphosphate kinase N-terminal domain"/>
    <property type="match status" value="1"/>
</dbReference>
<feature type="domain" description="Polyphosphate kinase C-terminal" evidence="10">
    <location>
        <begin position="509"/>
        <end position="679"/>
    </location>
</feature>
<dbReference type="GO" id="GO:0006799">
    <property type="term" value="P:polyphosphate biosynthetic process"/>
    <property type="evidence" value="ECO:0007669"/>
    <property type="project" value="UniProtKB-UniRule"/>
</dbReference>
<dbReference type="InterPro" id="IPR025200">
    <property type="entry name" value="PPK_C_dom2"/>
</dbReference>
<feature type="binding site" evidence="6">
    <location>
        <position position="568"/>
    </location>
    <ligand>
        <name>ATP</name>
        <dbReference type="ChEBI" id="CHEBI:30616"/>
    </ligand>
</feature>
<evidence type="ECO:0000259" key="11">
    <source>
        <dbReference type="Pfam" id="PF17941"/>
    </source>
</evidence>
<dbReference type="Pfam" id="PF02503">
    <property type="entry name" value="PP_kinase"/>
    <property type="match status" value="1"/>
</dbReference>
<comment type="PTM">
    <text evidence="6 7">An intermediate of this reaction is the autophosphorylated ppk in which a phosphate is covalently linked to a histidine residue through a N-P bond.</text>
</comment>
<dbReference type="CDD" id="cd09168">
    <property type="entry name" value="PLDc_PaPPK1_C2_like"/>
    <property type="match status" value="1"/>
</dbReference>
<dbReference type="CDD" id="cd09165">
    <property type="entry name" value="PLDc_PaPPK1_C1_like"/>
    <property type="match status" value="1"/>
</dbReference>
<feature type="active site" description="Phosphohistidine intermediate" evidence="6">
    <location>
        <position position="439"/>
    </location>
</feature>